<dbReference type="GO" id="GO:0080019">
    <property type="term" value="F:alcohol-forming very long-chain fatty acyl-CoA reductase activity"/>
    <property type="evidence" value="ECO:0007669"/>
    <property type="project" value="InterPro"/>
</dbReference>
<sequence>MGSTARILHMGYEISLLFQCDPQVPSVRTTPSSSGSSVLIKSLEESSHPEVIPPSGFLSVDIMAGSLILPVAIWKDLQQHPPTSRVYVTLIAPASSPRCSPKLSKDHNESIPIFNYVSGPNTLTFQENTEVVLERVLEVPSAQAIWYPWGIPFRSVFWYRVFAILVHVIPGALLDIGFVIKGNSPMLIKIYRKIDKYMIAMKYFTRFNWNFDNRNCMSLYQSMTPEDKEIFYFDSNAYDWRDYLRNGVDGARLYIFKESPDTIPAGKSQLMKSGVQLGKYSGMVFLHLPRSLSVAHQVLGGDGWVELCRAR</sequence>
<dbReference type="EMBL" id="OE840604">
    <property type="protein sequence ID" value="CAD7591466.1"/>
    <property type="molecule type" value="Genomic_DNA"/>
</dbReference>
<organism evidence="3">
    <name type="scientific">Timema genevievae</name>
    <name type="common">Walking stick</name>
    <dbReference type="NCBI Taxonomy" id="629358"/>
    <lineage>
        <taxon>Eukaryota</taxon>
        <taxon>Metazoa</taxon>
        <taxon>Ecdysozoa</taxon>
        <taxon>Arthropoda</taxon>
        <taxon>Hexapoda</taxon>
        <taxon>Insecta</taxon>
        <taxon>Pterygota</taxon>
        <taxon>Neoptera</taxon>
        <taxon>Polyneoptera</taxon>
        <taxon>Phasmatodea</taxon>
        <taxon>Timematodea</taxon>
        <taxon>Timematoidea</taxon>
        <taxon>Timematidae</taxon>
        <taxon>Timema</taxon>
    </lineage>
</organism>
<dbReference type="AlphaFoldDB" id="A0A7R9JW98"/>
<evidence type="ECO:0000313" key="3">
    <source>
        <dbReference type="EMBL" id="CAD7591466.1"/>
    </source>
</evidence>
<dbReference type="PANTHER" id="PTHR11011:SF60">
    <property type="entry name" value="FATTY ACYL-COA REDUCTASE-RELATED"/>
    <property type="match status" value="1"/>
</dbReference>
<feature type="domain" description="Fatty acyl-CoA reductase C-terminal" evidence="2">
    <location>
        <begin position="167"/>
        <end position="258"/>
    </location>
</feature>
<dbReference type="GO" id="GO:0035336">
    <property type="term" value="P:long-chain fatty-acyl-CoA metabolic process"/>
    <property type="evidence" value="ECO:0007669"/>
    <property type="project" value="TreeGrafter"/>
</dbReference>
<proteinExistence type="predicted"/>
<dbReference type="PANTHER" id="PTHR11011">
    <property type="entry name" value="MALE STERILITY PROTEIN 2-RELATED"/>
    <property type="match status" value="1"/>
</dbReference>
<reference evidence="3" key="1">
    <citation type="submission" date="2020-11" db="EMBL/GenBank/DDBJ databases">
        <authorList>
            <person name="Tran Van P."/>
        </authorList>
    </citation>
    <scope>NUCLEOTIDE SEQUENCE</scope>
</reference>
<dbReference type="Pfam" id="PF03015">
    <property type="entry name" value="Sterile"/>
    <property type="match status" value="1"/>
</dbReference>
<accession>A0A7R9JW98</accession>
<keyword evidence="1" id="KW-0812">Transmembrane</keyword>
<dbReference type="InterPro" id="IPR033640">
    <property type="entry name" value="FAR_C"/>
</dbReference>
<name>A0A7R9JW98_TIMGE</name>
<feature type="transmembrane region" description="Helical" evidence="1">
    <location>
        <begin position="157"/>
        <end position="180"/>
    </location>
</feature>
<dbReference type="CDD" id="cd09071">
    <property type="entry name" value="FAR_C"/>
    <property type="match status" value="1"/>
</dbReference>
<evidence type="ECO:0000259" key="2">
    <source>
        <dbReference type="Pfam" id="PF03015"/>
    </source>
</evidence>
<protein>
    <recommendedName>
        <fullName evidence="2">Fatty acyl-CoA reductase C-terminal domain-containing protein</fullName>
    </recommendedName>
</protein>
<evidence type="ECO:0000256" key="1">
    <source>
        <dbReference type="SAM" id="Phobius"/>
    </source>
</evidence>
<keyword evidence="1" id="KW-0472">Membrane</keyword>
<gene>
    <name evidence="3" type="ORF">TGEB3V08_LOCUS4598</name>
</gene>
<keyword evidence="1" id="KW-1133">Transmembrane helix</keyword>
<dbReference type="GO" id="GO:0005777">
    <property type="term" value="C:peroxisome"/>
    <property type="evidence" value="ECO:0007669"/>
    <property type="project" value="TreeGrafter"/>
</dbReference>
<dbReference type="InterPro" id="IPR026055">
    <property type="entry name" value="FAR"/>
</dbReference>